<feature type="region of interest" description="Disordered" evidence="1">
    <location>
        <begin position="1119"/>
        <end position="1332"/>
    </location>
</feature>
<dbReference type="PROSITE" id="PS50853">
    <property type="entry name" value="FN3"/>
    <property type="match status" value="1"/>
</dbReference>
<feature type="compositionally biased region" description="Low complexity" evidence="1">
    <location>
        <begin position="746"/>
        <end position="769"/>
    </location>
</feature>
<evidence type="ECO:0000313" key="4">
    <source>
        <dbReference type="EMBL" id="RMY87436.1"/>
    </source>
</evidence>
<feature type="compositionally biased region" description="Basic and acidic residues" evidence="1">
    <location>
        <begin position="393"/>
        <end position="414"/>
    </location>
</feature>
<evidence type="ECO:0000256" key="1">
    <source>
        <dbReference type="SAM" id="MobiDB-lite"/>
    </source>
</evidence>
<feature type="region of interest" description="Disordered" evidence="1">
    <location>
        <begin position="393"/>
        <end position="447"/>
    </location>
</feature>
<keyword evidence="2" id="KW-0812">Transmembrane</keyword>
<proteinExistence type="predicted"/>
<evidence type="ECO:0000313" key="5">
    <source>
        <dbReference type="Proteomes" id="UP000268823"/>
    </source>
</evidence>
<dbReference type="EMBL" id="QWIR01000094">
    <property type="protein sequence ID" value="RMY87436.1"/>
    <property type="molecule type" value="Genomic_DNA"/>
</dbReference>
<dbReference type="InterPro" id="IPR003961">
    <property type="entry name" value="FN3_dom"/>
</dbReference>
<keyword evidence="2" id="KW-1133">Transmembrane helix</keyword>
<feature type="compositionally biased region" description="Low complexity" evidence="1">
    <location>
        <begin position="1239"/>
        <end position="1256"/>
    </location>
</feature>
<feature type="compositionally biased region" description="Polar residues" evidence="1">
    <location>
        <begin position="1310"/>
        <end position="1319"/>
    </location>
</feature>
<feature type="compositionally biased region" description="Acidic residues" evidence="1">
    <location>
        <begin position="1323"/>
        <end position="1332"/>
    </location>
</feature>
<keyword evidence="2" id="KW-0472">Membrane</keyword>
<feature type="compositionally biased region" description="Polar residues" evidence="1">
    <location>
        <begin position="830"/>
        <end position="850"/>
    </location>
</feature>
<feature type="region of interest" description="Disordered" evidence="1">
    <location>
        <begin position="591"/>
        <end position="610"/>
    </location>
</feature>
<evidence type="ECO:0000259" key="3">
    <source>
        <dbReference type="PROSITE" id="PS50853"/>
    </source>
</evidence>
<organism evidence="4 5">
    <name type="scientific">Hortaea werneckii</name>
    <name type="common">Black yeast</name>
    <name type="synonym">Cladosporium werneckii</name>
    <dbReference type="NCBI Taxonomy" id="91943"/>
    <lineage>
        <taxon>Eukaryota</taxon>
        <taxon>Fungi</taxon>
        <taxon>Dikarya</taxon>
        <taxon>Ascomycota</taxon>
        <taxon>Pezizomycotina</taxon>
        <taxon>Dothideomycetes</taxon>
        <taxon>Dothideomycetidae</taxon>
        <taxon>Mycosphaerellales</taxon>
        <taxon>Teratosphaeriaceae</taxon>
        <taxon>Hortaea</taxon>
    </lineage>
</organism>
<name>A0A3M7FFM2_HORWE</name>
<dbReference type="VEuPathDB" id="FungiDB:BTJ68_10758"/>
<dbReference type="CDD" id="cd00063">
    <property type="entry name" value="FN3"/>
    <property type="match status" value="1"/>
</dbReference>
<dbReference type="InterPro" id="IPR013783">
    <property type="entry name" value="Ig-like_fold"/>
</dbReference>
<dbReference type="SUPFAM" id="SSF49265">
    <property type="entry name" value="Fibronectin type III"/>
    <property type="match status" value="1"/>
</dbReference>
<gene>
    <name evidence="4" type="ORF">D0861_05382</name>
</gene>
<feature type="region of interest" description="Disordered" evidence="1">
    <location>
        <begin position="688"/>
        <end position="1104"/>
    </location>
</feature>
<accession>A0A3M7FFM2</accession>
<sequence>MVDLKSDVKFGPRKLPRTGATHGDSAQLDMTGQQQNAPTCSPTTSSSPIDIIRSHFLPVDVEGAHRDSASMGNSRQHPQQHQPAAAAHELLQHLPFDPAYAFRVLSVLQTFALPLALWFKPLTISLALIWLLYRTTLVLNKPLPALAQLLGFDIPATPITDLAAIKADGAIVHWSLPGGKSRGGHVGRGGSKMKYEVWLNGVVIDTVGIGETAVTITGLSPGCFYVVRVGLVNEAEFGSRSTPIRFRTKPASSADFFVPSAASAERDEETDGHDGSSETLPTVRLYRGLKDITPAAVEAAPMSRDHSSSGAHLGPKRSITGRRPSPTVLGLDRRENQNSAEDDEGQEGGETIQQLTERLDAIRRETDEAEKQAREDEDEELKMKDELISERDALKAEVTEKERNSRNLKREVNTLERQNTTAQNERTKQERVLQSKHMERQKLKEDVARWEQEAVTMKADLDRIKNQKVSALQELEKEKESLRSKHTEEMAATKSLDDSIRDRNFKIKTLERAMKNSSPSANNHDNHDGGEEQSLVQQFQQDAEDERQWQIHRAQLQQQYVMSTQKLEAAKRFHAEQARYLDHIREQRRRDEELAQQYSSPPPPMRSKTDIEGSAAKGIIQRGDSQRSTGRLAGSRGENMTAESPRLGAFGPASSSATSPFGSGMAAMNSPFQSAPFLNIHNGMTIAQPQTSGMSMSDEEREKLTGGAPMSPGAGAELLPADLFANESEGNQNQNGRDAEGATVQPLPGLGSLPGLAGLAGLGTSAGPSPLHQQVDPLAQGAQSPGSQPGSRSPSVLASPHASQHHLPSHVMSSPDTRPLFDTDRRSVRSNRSGRATSGGVPQQAGSRFSSMFGIKPRAKTAVGSADESTLALSKANSMPKQDQGIPGLDSATRKRNSSISATTTPAAFGSDMAGFDGAADASGDGQASAVPSRARRAFGGMGTLFGRTNAEKGEGGWPASFTSTFGRRPGSPRPGSTHSNELPRPSFDSSRWGVDTWPSGDATAGARSSPLSFGGSGWVASGPGQAPNPRMFGSRHPSRRPSVQYGASGPPEDILEDEDSDRDDIDDARVSANLGPIGTKPGKRIEPDDEAADNSATPKLNPAAKDFKSFFGIKSSKEKTANTGVGGSGSGPAAGSSSAITGLLEGFDDSPPASRKSRDARSLTTTESSIAGESGRASNDLARTPSYSNHSDATGPSPLIGSSGKESFMQKITRKSSSGMFSLPTFNRRDRSSRNLEAPASSSSAISNSPQIPAAYAEGEEEHEPLSTSMGSLPKDGAGKADGGKDNRGSGRSWSSVLKLSKKKGGETPSVSGLSMASTEEVVTEGEEEKE</sequence>
<dbReference type="Proteomes" id="UP000268823">
    <property type="component" value="Unassembled WGS sequence"/>
</dbReference>
<feature type="region of interest" description="Disordered" evidence="1">
    <location>
        <begin position="298"/>
        <end position="351"/>
    </location>
</feature>
<feature type="compositionally biased region" description="Polar residues" evidence="1">
    <location>
        <begin position="415"/>
        <end position="424"/>
    </location>
</feature>
<feature type="compositionally biased region" description="Low complexity" evidence="1">
    <location>
        <begin position="907"/>
        <end position="930"/>
    </location>
</feature>
<evidence type="ECO:0000256" key="2">
    <source>
        <dbReference type="SAM" id="Phobius"/>
    </source>
</evidence>
<feature type="compositionally biased region" description="Basic and acidic residues" evidence="1">
    <location>
        <begin position="1"/>
        <end position="10"/>
    </location>
</feature>
<feature type="compositionally biased region" description="Low complexity" evidence="1">
    <location>
        <begin position="779"/>
        <end position="795"/>
    </location>
</feature>
<feature type="compositionally biased region" description="Polar residues" evidence="1">
    <location>
        <begin position="28"/>
        <end position="37"/>
    </location>
</feature>
<feature type="compositionally biased region" description="Polar residues" evidence="1">
    <location>
        <begin position="1163"/>
        <end position="1172"/>
    </location>
</feature>
<reference evidence="4 5" key="1">
    <citation type="journal article" date="2018" name="BMC Genomics">
        <title>Genomic evidence for intraspecific hybridization in a clonal and extremely halotolerant yeast.</title>
        <authorList>
            <person name="Gostincar C."/>
            <person name="Stajich J.E."/>
            <person name="Zupancic J."/>
            <person name="Zalar P."/>
            <person name="Gunde-Cimerman N."/>
        </authorList>
    </citation>
    <scope>NUCLEOTIDE SEQUENCE [LARGE SCALE GENOMIC DNA]</scope>
    <source>
        <strain evidence="4 5">EXF-2788</strain>
    </source>
</reference>
<feature type="region of interest" description="Disordered" evidence="1">
    <location>
        <begin position="1"/>
        <end position="48"/>
    </location>
</feature>
<feature type="region of interest" description="Disordered" evidence="1">
    <location>
        <begin position="475"/>
        <end position="547"/>
    </location>
</feature>
<feature type="compositionally biased region" description="Acidic residues" evidence="1">
    <location>
        <begin position="1054"/>
        <end position="1067"/>
    </location>
</feature>
<feature type="compositionally biased region" description="Basic and acidic residues" evidence="1">
    <location>
        <begin position="475"/>
        <end position="514"/>
    </location>
</feature>
<dbReference type="Gene3D" id="2.60.40.10">
    <property type="entry name" value="Immunoglobulins"/>
    <property type="match status" value="1"/>
</dbReference>
<dbReference type="OrthoDB" id="5572782at2759"/>
<dbReference type="SMART" id="SM00060">
    <property type="entry name" value="FN3"/>
    <property type="match status" value="1"/>
</dbReference>
<feature type="compositionally biased region" description="Polar residues" evidence="1">
    <location>
        <begin position="867"/>
        <end position="881"/>
    </location>
</feature>
<protein>
    <recommendedName>
        <fullName evidence="3">Fibronectin type-III domain-containing protein</fullName>
    </recommendedName>
</protein>
<feature type="region of interest" description="Disordered" evidence="1">
    <location>
        <begin position="261"/>
        <end position="284"/>
    </location>
</feature>
<feature type="transmembrane region" description="Helical" evidence="2">
    <location>
        <begin position="111"/>
        <end position="133"/>
    </location>
</feature>
<dbReference type="InterPro" id="IPR036116">
    <property type="entry name" value="FN3_sf"/>
</dbReference>
<feature type="compositionally biased region" description="Low complexity" evidence="1">
    <location>
        <begin position="38"/>
        <end position="48"/>
    </location>
</feature>
<feature type="region of interest" description="Disordered" evidence="1">
    <location>
        <begin position="618"/>
        <end position="659"/>
    </location>
</feature>
<feature type="compositionally biased region" description="Basic and acidic residues" evidence="1">
    <location>
        <begin position="1278"/>
        <end position="1290"/>
    </location>
</feature>
<feature type="compositionally biased region" description="Polar residues" evidence="1">
    <location>
        <begin position="1186"/>
        <end position="1195"/>
    </location>
</feature>
<feature type="domain" description="Fibronectin type-III" evidence="3">
    <location>
        <begin position="155"/>
        <end position="251"/>
    </location>
</feature>
<comment type="caution">
    <text evidence="4">The sequence shown here is derived from an EMBL/GenBank/DDBJ whole genome shotgun (WGS) entry which is preliminary data.</text>
</comment>
<feature type="compositionally biased region" description="Basic and acidic residues" evidence="1">
    <location>
        <begin position="425"/>
        <end position="447"/>
    </location>
</feature>